<accession>A0A4C1SZ18</accession>
<sequence>MRSNPSEVPLTLFRLLLSSSMVIDSSMRHASLSDVPSLIKVPEYFDVLNEVLKLSSDAYLAHSLPKWFEIRIGSTREIFYVRMAFMDGEDCF</sequence>
<keyword evidence="2" id="KW-1185">Reference proteome</keyword>
<comment type="caution">
    <text evidence="1">The sequence shown here is derived from an EMBL/GenBank/DDBJ whole genome shotgun (WGS) entry which is preliminary data.</text>
</comment>
<dbReference type="AlphaFoldDB" id="A0A4C1SZ18"/>
<evidence type="ECO:0000313" key="1">
    <source>
        <dbReference type="EMBL" id="GBP07175.1"/>
    </source>
</evidence>
<name>A0A4C1SZ18_EUMVA</name>
<dbReference type="EMBL" id="BGZK01008139">
    <property type="protein sequence ID" value="GBP07175.1"/>
    <property type="molecule type" value="Genomic_DNA"/>
</dbReference>
<proteinExistence type="predicted"/>
<reference evidence="1 2" key="1">
    <citation type="journal article" date="2019" name="Commun. Biol.">
        <title>The bagworm genome reveals a unique fibroin gene that provides high tensile strength.</title>
        <authorList>
            <person name="Kono N."/>
            <person name="Nakamura H."/>
            <person name="Ohtoshi R."/>
            <person name="Tomita M."/>
            <person name="Numata K."/>
            <person name="Arakawa K."/>
        </authorList>
    </citation>
    <scope>NUCLEOTIDE SEQUENCE [LARGE SCALE GENOMIC DNA]</scope>
</reference>
<gene>
    <name evidence="1" type="ORF">EVAR_73632_1</name>
</gene>
<dbReference type="Proteomes" id="UP000299102">
    <property type="component" value="Unassembled WGS sequence"/>
</dbReference>
<evidence type="ECO:0000313" key="2">
    <source>
        <dbReference type="Proteomes" id="UP000299102"/>
    </source>
</evidence>
<protein>
    <submittedName>
        <fullName evidence="1">Uncharacterized protein</fullName>
    </submittedName>
</protein>
<organism evidence="1 2">
    <name type="scientific">Eumeta variegata</name>
    <name type="common">Bagworm moth</name>
    <name type="synonym">Eumeta japonica</name>
    <dbReference type="NCBI Taxonomy" id="151549"/>
    <lineage>
        <taxon>Eukaryota</taxon>
        <taxon>Metazoa</taxon>
        <taxon>Ecdysozoa</taxon>
        <taxon>Arthropoda</taxon>
        <taxon>Hexapoda</taxon>
        <taxon>Insecta</taxon>
        <taxon>Pterygota</taxon>
        <taxon>Neoptera</taxon>
        <taxon>Endopterygota</taxon>
        <taxon>Lepidoptera</taxon>
        <taxon>Glossata</taxon>
        <taxon>Ditrysia</taxon>
        <taxon>Tineoidea</taxon>
        <taxon>Psychidae</taxon>
        <taxon>Oiketicinae</taxon>
        <taxon>Eumeta</taxon>
    </lineage>
</organism>